<evidence type="ECO:0000256" key="1">
    <source>
        <dbReference type="SAM" id="MobiDB-lite"/>
    </source>
</evidence>
<evidence type="ECO:0000313" key="2">
    <source>
        <dbReference type="EMBL" id="VEL17365.1"/>
    </source>
</evidence>
<dbReference type="Proteomes" id="UP000784294">
    <property type="component" value="Unassembled WGS sequence"/>
</dbReference>
<reference evidence="2" key="1">
    <citation type="submission" date="2018-11" db="EMBL/GenBank/DDBJ databases">
        <authorList>
            <consortium name="Pathogen Informatics"/>
        </authorList>
    </citation>
    <scope>NUCLEOTIDE SEQUENCE</scope>
</reference>
<feature type="compositionally biased region" description="Polar residues" evidence="1">
    <location>
        <begin position="151"/>
        <end position="161"/>
    </location>
</feature>
<feature type="compositionally biased region" description="Basic residues" evidence="1">
    <location>
        <begin position="231"/>
        <end position="243"/>
    </location>
</feature>
<feature type="region of interest" description="Disordered" evidence="1">
    <location>
        <begin position="107"/>
        <end position="260"/>
    </location>
</feature>
<dbReference type="AlphaFoldDB" id="A0A3S5FD90"/>
<dbReference type="OrthoDB" id="10035564at2759"/>
<accession>A0A3S5FD90</accession>
<comment type="caution">
    <text evidence="2">The sequence shown here is derived from an EMBL/GenBank/DDBJ whole genome shotgun (WGS) entry which is preliminary data.</text>
</comment>
<proteinExistence type="predicted"/>
<evidence type="ECO:0000313" key="3">
    <source>
        <dbReference type="Proteomes" id="UP000784294"/>
    </source>
</evidence>
<organism evidence="2 3">
    <name type="scientific">Protopolystoma xenopodis</name>
    <dbReference type="NCBI Taxonomy" id="117903"/>
    <lineage>
        <taxon>Eukaryota</taxon>
        <taxon>Metazoa</taxon>
        <taxon>Spiralia</taxon>
        <taxon>Lophotrochozoa</taxon>
        <taxon>Platyhelminthes</taxon>
        <taxon>Monogenea</taxon>
        <taxon>Polyopisthocotylea</taxon>
        <taxon>Polystomatidea</taxon>
        <taxon>Polystomatidae</taxon>
        <taxon>Protopolystoma</taxon>
    </lineage>
</organism>
<dbReference type="EMBL" id="CAAALY010032286">
    <property type="protein sequence ID" value="VEL17365.1"/>
    <property type="molecule type" value="Genomic_DNA"/>
</dbReference>
<feature type="non-terminal residue" evidence="2">
    <location>
        <position position="1"/>
    </location>
</feature>
<keyword evidence="3" id="KW-1185">Reference proteome</keyword>
<sequence length="277" mass="29736">MQTFNFLLFVVSAEQSNVLIEPGTRGFFMAQSSDEVKRALYFCRSCHANVADVHQIRQCFCAESAVLTSGRLAQLRALARTASLRTTRSQFGQSTKPDVAATAISNTVNNSSHDDNNSHGNTVEVRSVGGGGNLSSCLESPTMSAPRVSGVSGSATDTLLRSRTIHGNRPGLFDGTGVAMATRRTGSPSRPLLRGSSSQLLAGQPSLGHLQRGHSQAHLSAAPTPPSGHYYHPHPPHHHHNHHQQQQQQHHPFHPQPPQALFAGHVSHRLDTTAGLG</sequence>
<gene>
    <name evidence="2" type="ORF">PXEA_LOCUS10805</name>
</gene>
<name>A0A3S5FD90_9PLAT</name>
<feature type="compositionally biased region" description="Low complexity" evidence="1">
    <location>
        <begin position="186"/>
        <end position="198"/>
    </location>
</feature>
<feature type="compositionally biased region" description="Polar residues" evidence="1">
    <location>
        <begin position="134"/>
        <end position="143"/>
    </location>
</feature>
<protein>
    <submittedName>
        <fullName evidence="2">Uncharacterized protein</fullName>
    </submittedName>
</protein>